<feature type="compositionally biased region" description="Polar residues" evidence="1">
    <location>
        <begin position="584"/>
        <end position="601"/>
    </location>
</feature>
<feature type="region of interest" description="Disordered" evidence="1">
    <location>
        <begin position="387"/>
        <end position="820"/>
    </location>
</feature>
<feature type="domain" description="Doublecortin" evidence="2">
    <location>
        <begin position="148"/>
        <end position="231"/>
    </location>
</feature>
<dbReference type="PROSITE" id="PS50309">
    <property type="entry name" value="DC"/>
    <property type="match status" value="2"/>
</dbReference>
<keyword evidence="4" id="KW-1185">Reference proteome</keyword>
<dbReference type="Gene3D" id="3.10.20.230">
    <property type="entry name" value="Doublecortin domain"/>
    <property type="match status" value="2"/>
</dbReference>
<reference evidence="3 4" key="1">
    <citation type="submission" date="2024-02" db="EMBL/GenBank/DDBJ databases">
        <authorList>
            <person name="Daric V."/>
            <person name="Darras S."/>
        </authorList>
    </citation>
    <scope>NUCLEOTIDE SEQUENCE [LARGE SCALE GENOMIC DNA]</scope>
</reference>
<dbReference type="Proteomes" id="UP001642483">
    <property type="component" value="Unassembled WGS sequence"/>
</dbReference>
<protein>
    <recommendedName>
        <fullName evidence="2">Doublecortin domain-containing protein</fullName>
    </recommendedName>
</protein>
<dbReference type="PANTHER" id="PTHR23004">
    <property type="entry name" value="DOUBLECORTIN DOMAIN CONTAINING 2"/>
    <property type="match status" value="1"/>
</dbReference>
<feature type="compositionally biased region" description="Basic and acidic residues" evidence="1">
    <location>
        <begin position="651"/>
        <end position="674"/>
    </location>
</feature>
<feature type="compositionally biased region" description="Basic and acidic residues" evidence="1">
    <location>
        <begin position="757"/>
        <end position="768"/>
    </location>
</feature>
<feature type="compositionally biased region" description="Basic and acidic residues" evidence="1">
    <location>
        <begin position="348"/>
        <end position="361"/>
    </location>
</feature>
<feature type="compositionally biased region" description="Basic and acidic residues" evidence="1">
    <location>
        <begin position="792"/>
        <end position="803"/>
    </location>
</feature>
<comment type="caution">
    <text evidence="3">The sequence shown here is derived from an EMBL/GenBank/DDBJ whole genome shotgun (WGS) entry which is preliminary data.</text>
</comment>
<feature type="compositionally biased region" description="Polar residues" evidence="1">
    <location>
        <begin position="485"/>
        <end position="506"/>
    </location>
</feature>
<feature type="domain" description="Doublecortin" evidence="2">
    <location>
        <begin position="27"/>
        <end position="110"/>
    </location>
</feature>
<dbReference type="InterPro" id="IPR036572">
    <property type="entry name" value="Doublecortin_dom_sf"/>
</dbReference>
<feature type="region of interest" description="Disordered" evidence="1">
    <location>
        <begin position="236"/>
        <end position="361"/>
    </location>
</feature>
<dbReference type="InterPro" id="IPR003533">
    <property type="entry name" value="Doublecortin_dom"/>
</dbReference>
<dbReference type="EMBL" id="CAWYQH010000097">
    <property type="protein sequence ID" value="CAK8683258.1"/>
    <property type="molecule type" value="Genomic_DNA"/>
</dbReference>
<organism evidence="3 4">
    <name type="scientific">Clavelina lepadiformis</name>
    <name type="common">Light-bulb sea squirt</name>
    <name type="synonym">Ascidia lepadiformis</name>
    <dbReference type="NCBI Taxonomy" id="159417"/>
    <lineage>
        <taxon>Eukaryota</taxon>
        <taxon>Metazoa</taxon>
        <taxon>Chordata</taxon>
        <taxon>Tunicata</taxon>
        <taxon>Ascidiacea</taxon>
        <taxon>Aplousobranchia</taxon>
        <taxon>Clavelinidae</taxon>
        <taxon>Clavelina</taxon>
    </lineage>
</organism>
<feature type="compositionally biased region" description="Polar residues" evidence="1">
    <location>
        <begin position="309"/>
        <end position="318"/>
    </location>
</feature>
<evidence type="ECO:0000259" key="2">
    <source>
        <dbReference type="PROSITE" id="PS50309"/>
    </source>
</evidence>
<accession>A0ABP0FUF6</accession>
<evidence type="ECO:0000256" key="1">
    <source>
        <dbReference type="SAM" id="MobiDB-lite"/>
    </source>
</evidence>
<dbReference type="CDD" id="cd17071">
    <property type="entry name" value="DCX1_DCDC2_like"/>
    <property type="match status" value="1"/>
</dbReference>
<evidence type="ECO:0000313" key="3">
    <source>
        <dbReference type="EMBL" id="CAK8683258.1"/>
    </source>
</evidence>
<dbReference type="Pfam" id="PF03607">
    <property type="entry name" value="DCX"/>
    <property type="match status" value="2"/>
</dbReference>
<dbReference type="SMART" id="SM00537">
    <property type="entry name" value="DCX"/>
    <property type="match status" value="2"/>
</dbReference>
<dbReference type="PANTHER" id="PTHR23004:SF11">
    <property type="entry name" value="PROTEIN RPI-1"/>
    <property type="match status" value="1"/>
</dbReference>
<name>A0ABP0FUF6_CLALP</name>
<dbReference type="SUPFAM" id="SSF89837">
    <property type="entry name" value="Doublecortin (DC)"/>
    <property type="match status" value="2"/>
</dbReference>
<proteinExistence type="predicted"/>
<feature type="compositionally biased region" description="Polar residues" evidence="1">
    <location>
        <begin position="522"/>
        <end position="534"/>
    </location>
</feature>
<feature type="compositionally biased region" description="Acidic residues" evidence="1">
    <location>
        <begin position="567"/>
        <end position="581"/>
    </location>
</feature>
<feature type="compositionally biased region" description="Basic and acidic residues" evidence="1">
    <location>
        <begin position="704"/>
        <end position="720"/>
    </location>
</feature>
<evidence type="ECO:0000313" key="4">
    <source>
        <dbReference type="Proteomes" id="UP001642483"/>
    </source>
</evidence>
<sequence>MTTVEHLGNPEAQHHNLIKMQQPETAKNIHVFVNGDRYFAGRKFVLNRKHIPDFNGFLHQVTMGIKPSFGAVRNIYTPNAGHRVNDLREIQNGMDLVAGGVGRFCKLEYREIGHKKRPGPRRNLIDFKHHHNRMNVSARWRKYVKDPCQIYVYGNGDTRAPAMRLLLIPRCMKTWDLVLGEITEKISLRTGQAVRKLYDMNFKLLLDPSELENGQYYVAVGSEKLKKFPYGDYQIQNKLSPRKHNQPLPPIRRPYKPKPPPKEESEQTYTKMHAHKKQLKEQEETTVMGASAATGYRPLRTKHYKPQRPSGTSPSQAGEDSVFHAKPVKVKRSGGKAPQANQEIHPPTAHEADGVFRTETDEIKAEEIQENEDTKVDLPIDQVHADTVEDEEIIVGRSKENFATDDNIQEVEVNYTEDNTEESRDLQPVTEDNTASSPIHALEAPAPAGAPVFQPDEERSNEEEGPAKTPSSPTPDVEDAENRLESTLSVSLTPAEETGNNTPSPTNDDDVVSEPAEKEMTSARTDMTTDSEITQPIKEDDNNSDKKEDKVKVSDDPEEGGARKFDEEEIEYEVNDIDDDESLQRGNTPDQSSSPRTAQSQLEKKPDKPSFDTPDNADAEEVGTLLADTSVTTAYVDVDSRSEVASPNNVDDQHVEDDIPQKQHAEEANQHDKASPYPSTQYYDRNEDDVDKLHDQTMNDMDEPETKVFTREENKDDRDLFAPAETELSNNRSDADGANVAISDASPMAENNFTPEPKPRKNSESKDQDTDDEGATAEFVTTRPASEDLTVDGDHEKLGKSISKENLPNGSVADVNKTQS</sequence>
<gene>
    <name evidence="3" type="ORF">CVLEPA_LOCUS14349</name>
</gene>
<feature type="compositionally biased region" description="Basic and acidic residues" evidence="1">
    <location>
        <begin position="537"/>
        <end position="566"/>
    </location>
</feature>